<evidence type="ECO:0000256" key="1">
    <source>
        <dbReference type="SAM" id="Phobius"/>
    </source>
</evidence>
<name>A0A0B1S3B2_OESDE</name>
<proteinExistence type="predicted"/>
<dbReference type="AlphaFoldDB" id="A0A0B1S3B2"/>
<keyword evidence="3" id="KW-1185">Reference proteome</keyword>
<evidence type="ECO:0008006" key="4">
    <source>
        <dbReference type="Google" id="ProtNLM"/>
    </source>
</evidence>
<dbReference type="Proteomes" id="UP000053660">
    <property type="component" value="Unassembled WGS sequence"/>
</dbReference>
<dbReference type="EMBL" id="KN610236">
    <property type="protein sequence ID" value="KHJ77972.1"/>
    <property type="molecule type" value="Genomic_DNA"/>
</dbReference>
<accession>A0A0B1S3B2</accession>
<feature type="transmembrane region" description="Helical" evidence="1">
    <location>
        <begin position="67"/>
        <end position="87"/>
    </location>
</feature>
<evidence type="ECO:0000313" key="3">
    <source>
        <dbReference type="Proteomes" id="UP000053660"/>
    </source>
</evidence>
<keyword evidence="1" id="KW-0472">Membrane</keyword>
<sequence length="104" mass="11801">MIEKNTSNNSKIGEILLLRSTSSSTSFARLIIWFQITGIGQGSANPQKRRAPASFPILRMMHKETDVIGIMIYYVLVPLKFVVVFVLRKDVRSVFSQIVYLRAP</sequence>
<keyword evidence="1" id="KW-0812">Transmembrane</keyword>
<feature type="non-terminal residue" evidence="2">
    <location>
        <position position="104"/>
    </location>
</feature>
<evidence type="ECO:0000313" key="2">
    <source>
        <dbReference type="EMBL" id="KHJ77972.1"/>
    </source>
</evidence>
<reference evidence="2 3" key="1">
    <citation type="submission" date="2014-03" db="EMBL/GenBank/DDBJ databases">
        <title>Draft genome of the hookworm Oesophagostomum dentatum.</title>
        <authorList>
            <person name="Mitreva M."/>
        </authorList>
    </citation>
    <scope>NUCLEOTIDE SEQUENCE [LARGE SCALE GENOMIC DNA]</scope>
    <source>
        <strain evidence="2 3">OD-Hann</strain>
    </source>
</reference>
<keyword evidence="1" id="KW-1133">Transmembrane helix</keyword>
<organism evidence="2 3">
    <name type="scientific">Oesophagostomum dentatum</name>
    <name type="common">Nodular worm</name>
    <dbReference type="NCBI Taxonomy" id="61180"/>
    <lineage>
        <taxon>Eukaryota</taxon>
        <taxon>Metazoa</taxon>
        <taxon>Ecdysozoa</taxon>
        <taxon>Nematoda</taxon>
        <taxon>Chromadorea</taxon>
        <taxon>Rhabditida</taxon>
        <taxon>Rhabditina</taxon>
        <taxon>Rhabditomorpha</taxon>
        <taxon>Strongyloidea</taxon>
        <taxon>Strongylidae</taxon>
        <taxon>Oesophagostomum</taxon>
    </lineage>
</organism>
<gene>
    <name evidence="2" type="ORF">OESDEN_22408</name>
</gene>
<protein>
    <recommendedName>
        <fullName evidence="4">Transmembrane protein</fullName>
    </recommendedName>
</protein>